<sequence>MVAFLIVVGRSLKVANVVTAMKDPPPSDVFATATHINNGSSTQHATSPSLGKSTSLDTPVQRARIDDDSESED</sequence>
<evidence type="ECO:0000313" key="3">
    <source>
        <dbReference type="Proteomes" id="UP000886520"/>
    </source>
</evidence>
<accession>A0A9D4V397</accession>
<protein>
    <submittedName>
        <fullName evidence="2">Uncharacterized protein</fullName>
    </submittedName>
</protein>
<name>A0A9D4V397_ADICA</name>
<feature type="region of interest" description="Disordered" evidence="1">
    <location>
        <begin position="30"/>
        <end position="73"/>
    </location>
</feature>
<evidence type="ECO:0000313" key="2">
    <source>
        <dbReference type="EMBL" id="KAI5078868.1"/>
    </source>
</evidence>
<proteinExistence type="predicted"/>
<dbReference type="Proteomes" id="UP000886520">
    <property type="component" value="Chromosome 6"/>
</dbReference>
<dbReference type="EMBL" id="JABFUD020000006">
    <property type="protein sequence ID" value="KAI5078868.1"/>
    <property type="molecule type" value="Genomic_DNA"/>
</dbReference>
<gene>
    <name evidence="2" type="ORF">GOP47_0006539</name>
</gene>
<comment type="caution">
    <text evidence="2">The sequence shown here is derived from an EMBL/GenBank/DDBJ whole genome shotgun (WGS) entry which is preliminary data.</text>
</comment>
<organism evidence="2 3">
    <name type="scientific">Adiantum capillus-veneris</name>
    <name type="common">Maidenhair fern</name>
    <dbReference type="NCBI Taxonomy" id="13818"/>
    <lineage>
        <taxon>Eukaryota</taxon>
        <taxon>Viridiplantae</taxon>
        <taxon>Streptophyta</taxon>
        <taxon>Embryophyta</taxon>
        <taxon>Tracheophyta</taxon>
        <taxon>Polypodiopsida</taxon>
        <taxon>Polypodiidae</taxon>
        <taxon>Polypodiales</taxon>
        <taxon>Pteridineae</taxon>
        <taxon>Pteridaceae</taxon>
        <taxon>Vittarioideae</taxon>
        <taxon>Adiantum</taxon>
    </lineage>
</organism>
<dbReference type="AlphaFoldDB" id="A0A9D4V397"/>
<feature type="compositionally biased region" description="Polar residues" evidence="1">
    <location>
        <begin position="34"/>
        <end position="58"/>
    </location>
</feature>
<evidence type="ECO:0000256" key="1">
    <source>
        <dbReference type="SAM" id="MobiDB-lite"/>
    </source>
</evidence>
<reference evidence="2" key="1">
    <citation type="submission" date="2021-01" db="EMBL/GenBank/DDBJ databases">
        <title>Adiantum capillus-veneris genome.</title>
        <authorList>
            <person name="Fang Y."/>
            <person name="Liao Q."/>
        </authorList>
    </citation>
    <scope>NUCLEOTIDE SEQUENCE</scope>
    <source>
        <strain evidence="2">H3</strain>
        <tissue evidence="2">Leaf</tissue>
    </source>
</reference>
<keyword evidence="3" id="KW-1185">Reference proteome</keyword>